<evidence type="ECO:0000313" key="6">
    <source>
        <dbReference type="EMBL" id="KAK7681877.1"/>
    </source>
</evidence>
<name>A0AAW0FBT6_9APHY</name>
<dbReference type="EMBL" id="JASBNA010000137">
    <property type="protein sequence ID" value="KAK7676074.1"/>
    <property type="molecule type" value="Genomic_DNA"/>
</dbReference>
<evidence type="ECO:0000313" key="8">
    <source>
        <dbReference type="EMBL" id="KAK7691209.1"/>
    </source>
</evidence>
<evidence type="ECO:0000313" key="2">
    <source>
        <dbReference type="EMBL" id="KAK7676150.1"/>
    </source>
</evidence>
<dbReference type="EMBL" id="JASBNA010000132">
    <property type="protein sequence ID" value="KAK7676150.1"/>
    <property type="molecule type" value="Genomic_DNA"/>
</dbReference>
<evidence type="ECO:0000313" key="4">
    <source>
        <dbReference type="EMBL" id="KAK7676235.1"/>
    </source>
</evidence>
<accession>A0AAW0FBT6</accession>
<evidence type="ECO:0000313" key="1">
    <source>
        <dbReference type="EMBL" id="KAK7676074.1"/>
    </source>
</evidence>
<dbReference type="EMBL" id="JASBNA010000127">
    <property type="protein sequence ID" value="KAK7676235.1"/>
    <property type="molecule type" value="Genomic_DNA"/>
</dbReference>
<protein>
    <submittedName>
        <fullName evidence="4">Uncharacterized protein</fullName>
    </submittedName>
</protein>
<sequence length="106" mass="11833">MASIISLRPVHFALITGMFGDAPTEVPYRALLNTLEACGVQLTKTRAGHTLLFPVGGGGTTVGLHRPHKSSPRFIDRWTVIKVRNDMRDRWGWSLDTFRVIADEDD</sequence>
<gene>
    <name evidence="8" type="ORF">QCA50_006312</name>
    <name evidence="7" type="ORF">QCA50_009484</name>
    <name evidence="6" type="ORF">QCA50_015226</name>
    <name evidence="5" type="ORF">QCA50_018483</name>
    <name evidence="4" type="ORF">QCA50_020815</name>
    <name evidence="3" type="ORF">QCA50_020882</name>
    <name evidence="2" type="ORF">QCA50_020901</name>
    <name evidence="1" type="ORF">QCA50_020973</name>
</gene>
<reference evidence="4 9" key="1">
    <citation type="submission" date="2022-09" db="EMBL/GenBank/DDBJ databases">
        <authorList>
            <person name="Palmer J.M."/>
        </authorList>
    </citation>
    <scope>NUCLEOTIDE SEQUENCE [LARGE SCALE GENOMIC DNA]</scope>
    <source>
        <strain evidence="4 9">DSM 7382</strain>
    </source>
</reference>
<comment type="caution">
    <text evidence="4">The sequence shown here is derived from an EMBL/GenBank/DDBJ whole genome shotgun (WGS) entry which is preliminary data.</text>
</comment>
<evidence type="ECO:0000313" key="7">
    <source>
        <dbReference type="EMBL" id="KAK7686985.1"/>
    </source>
</evidence>
<evidence type="ECO:0000313" key="9">
    <source>
        <dbReference type="Proteomes" id="UP001385951"/>
    </source>
</evidence>
<dbReference type="EMBL" id="JASBNA010000071">
    <property type="protein sequence ID" value="KAK7678423.1"/>
    <property type="molecule type" value="Genomic_DNA"/>
</dbReference>
<proteinExistence type="predicted"/>
<dbReference type="EMBL" id="JASBNA010000014">
    <property type="protein sequence ID" value="KAK7686985.1"/>
    <property type="molecule type" value="Genomic_DNA"/>
</dbReference>
<dbReference type="EMBL" id="JASBNA010000006">
    <property type="protein sequence ID" value="KAK7691209.1"/>
    <property type="molecule type" value="Genomic_DNA"/>
</dbReference>
<organism evidence="4 9">
    <name type="scientific">Cerrena zonata</name>
    <dbReference type="NCBI Taxonomy" id="2478898"/>
    <lineage>
        <taxon>Eukaryota</taxon>
        <taxon>Fungi</taxon>
        <taxon>Dikarya</taxon>
        <taxon>Basidiomycota</taxon>
        <taxon>Agaricomycotina</taxon>
        <taxon>Agaricomycetes</taxon>
        <taxon>Polyporales</taxon>
        <taxon>Cerrenaceae</taxon>
        <taxon>Cerrena</taxon>
    </lineage>
</organism>
<dbReference type="EMBL" id="JASBNA010000131">
    <property type="protein sequence ID" value="KAK7676171.1"/>
    <property type="molecule type" value="Genomic_DNA"/>
</dbReference>
<evidence type="ECO:0000313" key="5">
    <source>
        <dbReference type="EMBL" id="KAK7678423.1"/>
    </source>
</evidence>
<dbReference type="Proteomes" id="UP001385951">
    <property type="component" value="Unassembled WGS sequence"/>
</dbReference>
<dbReference type="AlphaFoldDB" id="A0AAW0FBT6"/>
<evidence type="ECO:0000313" key="3">
    <source>
        <dbReference type="EMBL" id="KAK7676171.1"/>
    </source>
</evidence>
<dbReference type="EMBL" id="JASBNA010000039">
    <property type="protein sequence ID" value="KAK7681877.1"/>
    <property type="molecule type" value="Genomic_DNA"/>
</dbReference>
<keyword evidence="9" id="KW-1185">Reference proteome</keyword>